<proteinExistence type="predicted"/>
<dbReference type="PhylomeDB" id="D2A158"/>
<gene>
    <name evidence="1" type="primary">GLEAN_08335</name>
    <name evidence="1" type="ORF">TcasGA2_TC008335</name>
</gene>
<dbReference type="AlphaFoldDB" id="D2A158"/>
<protein>
    <submittedName>
        <fullName evidence="1">Uncharacterized protein</fullName>
    </submittedName>
</protein>
<organism evidence="1 2">
    <name type="scientific">Tribolium castaneum</name>
    <name type="common">Red flour beetle</name>
    <dbReference type="NCBI Taxonomy" id="7070"/>
    <lineage>
        <taxon>Eukaryota</taxon>
        <taxon>Metazoa</taxon>
        <taxon>Ecdysozoa</taxon>
        <taxon>Arthropoda</taxon>
        <taxon>Hexapoda</taxon>
        <taxon>Insecta</taxon>
        <taxon>Pterygota</taxon>
        <taxon>Neoptera</taxon>
        <taxon>Endopterygota</taxon>
        <taxon>Coleoptera</taxon>
        <taxon>Polyphaga</taxon>
        <taxon>Cucujiformia</taxon>
        <taxon>Tenebrionidae</taxon>
        <taxon>Tenebrionidae incertae sedis</taxon>
        <taxon>Tribolium</taxon>
    </lineage>
</organism>
<dbReference type="OMA" id="AVCAFEN"/>
<dbReference type="eggNOG" id="ENOG502SF7V">
    <property type="taxonomic scope" value="Eukaryota"/>
</dbReference>
<reference evidence="1 2" key="2">
    <citation type="journal article" date="2010" name="Nucleic Acids Res.">
        <title>BeetleBase in 2010: revisions to provide comprehensive genomic information for Tribolium castaneum.</title>
        <authorList>
            <person name="Kim H.S."/>
            <person name="Murphy T."/>
            <person name="Xia J."/>
            <person name="Caragea D."/>
            <person name="Park Y."/>
            <person name="Beeman R.W."/>
            <person name="Lorenzen M.D."/>
            <person name="Butcher S."/>
            <person name="Manak J.R."/>
            <person name="Brown S.J."/>
        </authorList>
    </citation>
    <scope>GENOME REANNOTATION</scope>
    <source>
        <strain evidence="1 2">Georgia GA2</strain>
    </source>
</reference>
<dbReference type="EMBL" id="KQ971338">
    <property type="protein sequence ID" value="EFA02615.1"/>
    <property type="molecule type" value="Genomic_DNA"/>
</dbReference>
<dbReference type="InParanoid" id="D2A158"/>
<dbReference type="STRING" id="7070.D2A158"/>
<accession>D2A158</accession>
<keyword evidence="2" id="KW-1185">Reference proteome</keyword>
<name>D2A158_TRICA</name>
<dbReference type="HOGENOM" id="CLU_087096_3_0_1"/>
<dbReference type="Proteomes" id="UP000007266">
    <property type="component" value="Linkage group 4"/>
</dbReference>
<evidence type="ECO:0000313" key="1">
    <source>
        <dbReference type="EMBL" id="EFA02615.1"/>
    </source>
</evidence>
<reference evidence="1 2" key="1">
    <citation type="journal article" date="2008" name="Nature">
        <title>The genome of the model beetle and pest Tribolium castaneum.</title>
        <authorList>
            <consortium name="Tribolium Genome Sequencing Consortium"/>
            <person name="Richards S."/>
            <person name="Gibbs R.A."/>
            <person name="Weinstock G.M."/>
            <person name="Brown S.J."/>
            <person name="Denell R."/>
            <person name="Beeman R.W."/>
            <person name="Gibbs R."/>
            <person name="Beeman R.W."/>
            <person name="Brown S.J."/>
            <person name="Bucher G."/>
            <person name="Friedrich M."/>
            <person name="Grimmelikhuijzen C.J."/>
            <person name="Klingler M."/>
            <person name="Lorenzen M."/>
            <person name="Richards S."/>
            <person name="Roth S."/>
            <person name="Schroder R."/>
            <person name="Tautz D."/>
            <person name="Zdobnov E.M."/>
            <person name="Muzny D."/>
            <person name="Gibbs R.A."/>
            <person name="Weinstock G.M."/>
            <person name="Attaway T."/>
            <person name="Bell S."/>
            <person name="Buhay C.J."/>
            <person name="Chandrabose M.N."/>
            <person name="Chavez D."/>
            <person name="Clerk-Blankenburg K.P."/>
            <person name="Cree A."/>
            <person name="Dao M."/>
            <person name="Davis C."/>
            <person name="Chacko J."/>
            <person name="Dinh H."/>
            <person name="Dugan-Rocha S."/>
            <person name="Fowler G."/>
            <person name="Garner T.T."/>
            <person name="Garnes J."/>
            <person name="Gnirke A."/>
            <person name="Hawes A."/>
            <person name="Hernandez J."/>
            <person name="Hines S."/>
            <person name="Holder M."/>
            <person name="Hume J."/>
            <person name="Jhangiani S.N."/>
            <person name="Joshi V."/>
            <person name="Khan Z.M."/>
            <person name="Jackson L."/>
            <person name="Kovar C."/>
            <person name="Kowis A."/>
            <person name="Lee S."/>
            <person name="Lewis L.R."/>
            <person name="Margolis J."/>
            <person name="Morgan M."/>
            <person name="Nazareth L.V."/>
            <person name="Nguyen N."/>
            <person name="Okwuonu G."/>
            <person name="Parker D."/>
            <person name="Richards S."/>
            <person name="Ruiz S.J."/>
            <person name="Santibanez J."/>
            <person name="Savard J."/>
            <person name="Scherer S.E."/>
            <person name="Schneider B."/>
            <person name="Sodergren E."/>
            <person name="Tautz D."/>
            <person name="Vattahil S."/>
            <person name="Villasana D."/>
            <person name="White C.S."/>
            <person name="Wright R."/>
            <person name="Park Y."/>
            <person name="Beeman R.W."/>
            <person name="Lord J."/>
            <person name="Oppert B."/>
            <person name="Lorenzen M."/>
            <person name="Brown S."/>
            <person name="Wang L."/>
            <person name="Savard J."/>
            <person name="Tautz D."/>
            <person name="Richards S."/>
            <person name="Weinstock G."/>
            <person name="Gibbs R.A."/>
            <person name="Liu Y."/>
            <person name="Worley K."/>
            <person name="Weinstock G."/>
            <person name="Elsik C.G."/>
            <person name="Reese J.T."/>
            <person name="Elhaik E."/>
            <person name="Landan G."/>
            <person name="Graur D."/>
            <person name="Arensburger P."/>
            <person name="Atkinson P."/>
            <person name="Beeman R.W."/>
            <person name="Beidler J."/>
            <person name="Brown S.J."/>
            <person name="Demuth J.P."/>
            <person name="Drury D.W."/>
            <person name="Du Y.Z."/>
            <person name="Fujiwara H."/>
            <person name="Lorenzen M."/>
            <person name="Maselli V."/>
            <person name="Osanai M."/>
            <person name="Park Y."/>
            <person name="Robertson H.M."/>
            <person name="Tu Z."/>
            <person name="Wang J.J."/>
            <person name="Wang S."/>
            <person name="Richards S."/>
            <person name="Song H."/>
            <person name="Zhang L."/>
            <person name="Sodergren E."/>
            <person name="Werner D."/>
            <person name="Stanke M."/>
            <person name="Morgenstern B."/>
            <person name="Solovyev V."/>
            <person name="Kosarev P."/>
            <person name="Brown G."/>
            <person name="Chen H.C."/>
            <person name="Ermolaeva O."/>
            <person name="Hlavina W."/>
            <person name="Kapustin Y."/>
            <person name="Kiryutin B."/>
            <person name="Kitts P."/>
            <person name="Maglott D."/>
            <person name="Pruitt K."/>
            <person name="Sapojnikov V."/>
            <person name="Souvorov A."/>
            <person name="Mackey A.J."/>
            <person name="Waterhouse R.M."/>
            <person name="Wyder S."/>
            <person name="Zdobnov E.M."/>
            <person name="Zdobnov E.M."/>
            <person name="Wyder S."/>
            <person name="Kriventseva E.V."/>
            <person name="Kadowaki T."/>
            <person name="Bork P."/>
            <person name="Aranda M."/>
            <person name="Bao R."/>
            <person name="Beermann A."/>
            <person name="Berns N."/>
            <person name="Bolognesi R."/>
            <person name="Bonneton F."/>
            <person name="Bopp D."/>
            <person name="Brown S.J."/>
            <person name="Bucher G."/>
            <person name="Butts T."/>
            <person name="Chaumot A."/>
            <person name="Denell R.E."/>
            <person name="Ferrier D.E."/>
            <person name="Friedrich M."/>
            <person name="Gordon C.M."/>
            <person name="Jindra M."/>
            <person name="Klingler M."/>
            <person name="Lan Q."/>
            <person name="Lattorff H.M."/>
            <person name="Laudet V."/>
            <person name="von Levetsow C."/>
            <person name="Liu Z."/>
            <person name="Lutz R."/>
            <person name="Lynch J.A."/>
            <person name="da Fonseca R.N."/>
            <person name="Posnien N."/>
            <person name="Reuter R."/>
            <person name="Roth S."/>
            <person name="Savard J."/>
            <person name="Schinko J.B."/>
            <person name="Schmitt C."/>
            <person name="Schoppmeier M."/>
            <person name="Schroder R."/>
            <person name="Shippy T.D."/>
            <person name="Simonnet F."/>
            <person name="Marques-Souza H."/>
            <person name="Tautz D."/>
            <person name="Tomoyasu Y."/>
            <person name="Trauner J."/>
            <person name="Van der Zee M."/>
            <person name="Vervoort M."/>
            <person name="Wittkopp N."/>
            <person name="Wimmer E.A."/>
            <person name="Yang X."/>
            <person name="Jones A.K."/>
            <person name="Sattelle D.B."/>
            <person name="Ebert P.R."/>
            <person name="Nelson D."/>
            <person name="Scott J.G."/>
            <person name="Beeman R.W."/>
            <person name="Muthukrishnan S."/>
            <person name="Kramer K.J."/>
            <person name="Arakane Y."/>
            <person name="Beeman R.W."/>
            <person name="Zhu Q."/>
            <person name="Hogenkamp D."/>
            <person name="Dixit R."/>
            <person name="Oppert B."/>
            <person name="Jiang H."/>
            <person name="Zou Z."/>
            <person name="Marshall J."/>
            <person name="Elpidina E."/>
            <person name="Vinokurov K."/>
            <person name="Oppert C."/>
            <person name="Zou Z."/>
            <person name="Evans J."/>
            <person name="Lu Z."/>
            <person name="Zhao P."/>
            <person name="Sumathipala N."/>
            <person name="Altincicek B."/>
            <person name="Vilcinskas A."/>
            <person name="Williams M."/>
            <person name="Hultmark D."/>
            <person name="Hetru C."/>
            <person name="Jiang H."/>
            <person name="Grimmelikhuijzen C.J."/>
            <person name="Hauser F."/>
            <person name="Cazzamali G."/>
            <person name="Williamson M."/>
            <person name="Park Y."/>
            <person name="Li B."/>
            <person name="Tanaka Y."/>
            <person name="Predel R."/>
            <person name="Neupert S."/>
            <person name="Schachtner J."/>
            <person name="Verleyen P."/>
            <person name="Raible F."/>
            <person name="Bork P."/>
            <person name="Friedrich M."/>
            <person name="Walden K.K."/>
            <person name="Robertson H.M."/>
            <person name="Angeli S."/>
            <person name="Foret S."/>
            <person name="Bucher G."/>
            <person name="Schuetz S."/>
            <person name="Maleszka R."/>
            <person name="Wimmer E.A."/>
            <person name="Beeman R.W."/>
            <person name="Lorenzen M."/>
            <person name="Tomoyasu Y."/>
            <person name="Miller S.C."/>
            <person name="Grossmann D."/>
            <person name="Bucher G."/>
        </authorList>
    </citation>
    <scope>NUCLEOTIDE SEQUENCE [LARGE SCALE GENOMIC DNA]</scope>
    <source>
        <strain evidence="1 2">Georgia GA2</strain>
    </source>
</reference>
<evidence type="ECO:0000313" key="2">
    <source>
        <dbReference type="Proteomes" id="UP000007266"/>
    </source>
</evidence>
<sequence>MVVFVDFQGFNYGNCSDTLTIKELAVFNTNKSEPKSFLFKPPEDLSTLPHRYQKQTDWLTHNFHGLSWNCGIYEYENLPEILHETTKNAKCIYVKGTEKRRLLLKRLPKTQIVNIEDLECPSLRYLREHFDTTCCVNHIIKNAVCAFENVQNLATWYNEYFTTQTLSGDDFSKEKTSCSCFCV</sequence>